<dbReference type="EMBL" id="JASBWT010000033">
    <property type="protein sequence ID" value="KAJ9093074.1"/>
    <property type="molecule type" value="Genomic_DNA"/>
</dbReference>
<proteinExistence type="predicted"/>
<protein>
    <submittedName>
        <fullName evidence="1">Uncharacterized protein</fullName>
    </submittedName>
</protein>
<evidence type="ECO:0000313" key="1">
    <source>
        <dbReference type="EMBL" id="KAJ9093074.1"/>
    </source>
</evidence>
<keyword evidence="2" id="KW-1185">Reference proteome</keyword>
<comment type="caution">
    <text evidence="1">The sequence shown here is derived from an EMBL/GenBank/DDBJ whole genome shotgun (WGS) entry which is preliminary data.</text>
</comment>
<accession>A0ACC2V230</accession>
<sequence>MPQKLNVALLGAAHVPAILKASDTISLVAIYSRSASSVEKLVASDELSSLSQDARSNIKQYSGDDGLQELLKRDDIHAVIVALPISKQPEVILQCLKAGKHVLSEKPIGKDLKTAHDLINKYEKDFAPSGLIWRVAENFAHEHGILRASELIANGSGPLGPVLFYELKMIIHVASGKKYHATEWRNVPDYQGGFLLDGCVHAAAALRVVAADAKPTQVVAFKSLNRTHVGPHDTIVAIASNPSLTTSPHGPEFPQPTVAPQGIGKSMPTGNITFSFANPRTPEFRGPWLIVTCVNGVVRLEGGKAWTVKVETEDENVKKSAGAAASSEGETFPSVGVEEEVAQFARAALKQGDEVNRAEPRRALWDLALLEACLTSDGKLVDLTKLV</sequence>
<gene>
    <name evidence="1" type="ORF">QFC21_006568</name>
</gene>
<dbReference type="Proteomes" id="UP001227268">
    <property type="component" value="Unassembled WGS sequence"/>
</dbReference>
<reference evidence="1" key="1">
    <citation type="submission" date="2023-04" db="EMBL/GenBank/DDBJ databases">
        <title>Draft Genome sequencing of Naganishia species isolated from polar environments using Oxford Nanopore Technology.</title>
        <authorList>
            <person name="Leo P."/>
            <person name="Venkateswaran K."/>
        </authorList>
    </citation>
    <scope>NUCLEOTIDE SEQUENCE</scope>
    <source>
        <strain evidence="1">MNA-CCFEE 5423</strain>
    </source>
</reference>
<organism evidence="1 2">
    <name type="scientific">Naganishia friedmannii</name>
    <dbReference type="NCBI Taxonomy" id="89922"/>
    <lineage>
        <taxon>Eukaryota</taxon>
        <taxon>Fungi</taxon>
        <taxon>Dikarya</taxon>
        <taxon>Basidiomycota</taxon>
        <taxon>Agaricomycotina</taxon>
        <taxon>Tremellomycetes</taxon>
        <taxon>Filobasidiales</taxon>
        <taxon>Filobasidiaceae</taxon>
        <taxon>Naganishia</taxon>
    </lineage>
</organism>
<name>A0ACC2V230_9TREE</name>
<evidence type="ECO:0000313" key="2">
    <source>
        <dbReference type="Proteomes" id="UP001227268"/>
    </source>
</evidence>